<dbReference type="InterPro" id="IPR036388">
    <property type="entry name" value="WH-like_DNA-bd_sf"/>
</dbReference>
<dbReference type="SUPFAM" id="SSF46785">
    <property type="entry name" value="Winged helix' DNA-binding domain"/>
    <property type="match status" value="1"/>
</dbReference>
<evidence type="ECO:0000256" key="3">
    <source>
        <dbReference type="ARBA" id="ARBA00023163"/>
    </source>
</evidence>
<feature type="domain" description="IclR-ED" evidence="5">
    <location>
        <begin position="73"/>
        <end position="253"/>
    </location>
</feature>
<name>A0A2K9MI47_9RHOB</name>
<dbReference type="OrthoDB" id="9807558at2"/>
<dbReference type="PANTHER" id="PTHR30136:SF34">
    <property type="entry name" value="TRANSCRIPTIONAL REGULATOR"/>
    <property type="match status" value="1"/>
</dbReference>
<dbReference type="Pfam" id="PF01614">
    <property type="entry name" value="IclR_C"/>
    <property type="match status" value="1"/>
</dbReference>
<dbReference type="InterPro" id="IPR029016">
    <property type="entry name" value="GAF-like_dom_sf"/>
</dbReference>
<dbReference type="InterPro" id="IPR050707">
    <property type="entry name" value="HTH_MetabolicPath_Reg"/>
</dbReference>
<dbReference type="EMBL" id="CP025583">
    <property type="protein sequence ID" value="AUM75309.1"/>
    <property type="molecule type" value="Genomic_DNA"/>
</dbReference>
<evidence type="ECO:0000313" key="7">
    <source>
        <dbReference type="Proteomes" id="UP000234882"/>
    </source>
</evidence>
<gene>
    <name evidence="6" type="ORF">CYR75_14310</name>
</gene>
<reference evidence="7" key="1">
    <citation type="submission" date="2017-12" db="EMBL/GenBank/DDBJ databases">
        <title>Genomic analysis of Paracoccus sp. CBA4604.</title>
        <authorList>
            <person name="Roh S.W."/>
            <person name="Kim J.Y."/>
            <person name="Kim J.S."/>
        </authorList>
    </citation>
    <scope>NUCLEOTIDE SEQUENCE [LARGE SCALE GENOMIC DNA]</scope>
    <source>
        <strain evidence="7">CBA4604</strain>
    </source>
</reference>
<organism evidence="6 7">
    <name type="scientific">Paracoccus jeotgali</name>
    <dbReference type="NCBI Taxonomy" id="2065379"/>
    <lineage>
        <taxon>Bacteria</taxon>
        <taxon>Pseudomonadati</taxon>
        <taxon>Pseudomonadota</taxon>
        <taxon>Alphaproteobacteria</taxon>
        <taxon>Rhodobacterales</taxon>
        <taxon>Paracoccaceae</taxon>
        <taxon>Paracoccus</taxon>
    </lineage>
</organism>
<dbReference type="GO" id="GO:0045892">
    <property type="term" value="P:negative regulation of DNA-templated transcription"/>
    <property type="evidence" value="ECO:0007669"/>
    <property type="project" value="TreeGrafter"/>
</dbReference>
<dbReference type="PROSITE" id="PS51077">
    <property type="entry name" value="HTH_ICLR"/>
    <property type="match status" value="1"/>
</dbReference>
<dbReference type="GO" id="GO:0003677">
    <property type="term" value="F:DNA binding"/>
    <property type="evidence" value="ECO:0007669"/>
    <property type="project" value="UniProtKB-KW"/>
</dbReference>
<evidence type="ECO:0000256" key="2">
    <source>
        <dbReference type="ARBA" id="ARBA00023125"/>
    </source>
</evidence>
<evidence type="ECO:0000259" key="4">
    <source>
        <dbReference type="PROSITE" id="PS51077"/>
    </source>
</evidence>
<dbReference type="InterPro" id="IPR014757">
    <property type="entry name" value="Tscrpt_reg_IclR_C"/>
</dbReference>
<dbReference type="Pfam" id="PF09339">
    <property type="entry name" value="HTH_IclR"/>
    <property type="match status" value="1"/>
</dbReference>
<dbReference type="KEGG" id="paru:CYR75_14310"/>
<dbReference type="SUPFAM" id="SSF55781">
    <property type="entry name" value="GAF domain-like"/>
    <property type="match status" value="1"/>
</dbReference>
<keyword evidence="1" id="KW-0805">Transcription regulation</keyword>
<evidence type="ECO:0000313" key="6">
    <source>
        <dbReference type="EMBL" id="AUM75309.1"/>
    </source>
</evidence>
<protein>
    <submittedName>
        <fullName evidence="6">IclR family transcriptional regulator</fullName>
    </submittedName>
</protein>
<feature type="domain" description="HTH iclR-type" evidence="4">
    <location>
        <begin position="10"/>
        <end position="72"/>
    </location>
</feature>
<dbReference type="Gene3D" id="3.30.450.40">
    <property type="match status" value="1"/>
</dbReference>
<dbReference type="SMART" id="SM00346">
    <property type="entry name" value="HTH_ICLR"/>
    <property type="match status" value="1"/>
</dbReference>
<keyword evidence="2" id="KW-0238">DNA-binding</keyword>
<sequence>MEEKPDRYMVPGLVRGLNVLKLFTPETPVLRLSDIARALGISRSAAFRTTYTLTEMGCLLHDVRDQSYSVGAGVLRLTYGFVGAREITEIAQPELEALRNRLGWSAHMGILDGTSVLYVVRVPALPGDMSIVQVGRRLPARSTTMGRVLLADLTEAQLIDLFRAEAATEKGRSMMEVLAQARADRTAEAVIHAGDFEAGIVSVGAAIRDISGRAVAAINVTSPNHPETVKAAHGPVRQEVVRAAYRISRLLGFDTPSSAK</sequence>
<dbReference type="InterPro" id="IPR005471">
    <property type="entry name" value="Tscrpt_reg_IclR_N"/>
</dbReference>
<dbReference type="Proteomes" id="UP000234882">
    <property type="component" value="Chromosome"/>
</dbReference>
<dbReference type="InterPro" id="IPR036390">
    <property type="entry name" value="WH_DNA-bd_sf"/>
</dbReference>
<dbReference type="Gene3D" id="1.10.10.10">
    <property type="entry name" value="Winged helix-like DNA-binding domain superfamily/Winged helix DNA-binding domain"/>
    <property type="match status" value="1"/>
</dbReference>
<dbReference type="AlphaFoldDB" id="A0A2K9MI47"/>
<keyword evidence="3" id="KW-0804">Transcription</keyword>
<dbReference type="PROSITE" id="PS51078">
    <property type="entry name" value="ICLR_ED"/>
    <property type="match status" value="1"/>
</dbReference>
<evidence type="ECO:0000259" key="5">
    <source>
        <dbReference type="PROSITE" id="PS51078"/>
    </source>
</evidence>
<keyword evidence="7" id="KW-1185">Reference proteome</keyword>
<dbReference type="PANTHER" id="PTHR30136">
    <property type="entry name" value="HELIX-TURN-HELIX TRANSCRIPTIONAL REGULATOR, ICLR FAMILY"/>
    <property type="match status" value="1"/>
</dbReference>
<proteinExistence type="predicted"/>
<accession>A0A2K9MI47</accession>
<evidence type="ECO:0000256" key="1">
    <source>
        <dbReference type="ARBA" id="ARBA00023015"/>
    </source>
</evidence>
<dbReference type="GO" id="GO:0003700">
    <property type="term" value="F:DNA-binding transcription factor activity"/>
    <property type="evidence" value="ECO:0007669"/>
    <property type="project" value="TreeGrafter"/>
</dbReference>